<dbReference type="SUPFAM" id="SSF55846">
    <property type="entry name" value="N-acetylmuramoyl-L-alanine amidase-like"/>
    <property type="match status" value="1"/>
</dbReference>
<dbReference type="Gene3D" id="1.10.530.10">
    <property type="match status" value="1"/>
</dbReference>
<dbReference type="InterPro" id="IPR036505">
    <property type="entry name" value="Amidase/PGRP_sf"/>
</dbReference>
<dbReference type="GO" id="GO:0071555">
    <property type="term" value="P:cell wall organization"/>
    <property type="evidence" value="ECO:0007669"/>
    <property type="project" value="UniProtKB-KW"/>
</dbReference>
<gene>
    <name evidence="8" type="ORF">CAG99_24700</name>
</gene>
<dbReference type="FunFam" id="3.40.80.10:FF:000006">
    <property type="entry name" value="N-acetylmuramoyl-L-alanine amidase"/>
    <property type="match status" value="1"/>
</dbReference>
<dbReference type="InterPro" id="IPR023346">
    <property type="entry name" value="Lysozyme-like_dom_sf"/>
</dbReference>
<keyword evidence="5" id="KW-0961">Cell wall biogenesis/degradation</keyword>
<dbReference type="CDD" id="cd06583">
    <property type="entry name" value="PGRP"/>
    <property type="match status" value="1"/>
</dbReference>
<dbReference type="Proteomes" id="UP000194218">
    <property type="component" value="Chromosome"/>
</dbReference>
<dbReference type="EMBL" id="CP021121">
    <property type="protein sequence ID" value="ARQ71599.1"/>
    <property type="molecule type" value="Genomic_DNA"/>
</dbReference>
<dbReference type="Pfam" id="PF01510">
    <property type="entry name" value="Amidase_2"/>
    <property type="match status" value="1"/>
</dbReference>
<dbReference type="InterPro" id="IPR036366">
    <property type="entry name" value="PGBDSf"/>
</dbReference>
<feature type="domain" description="N-acetylmuramoyl-L-alanine amidase" evidence="7">
    <location>
        <begin position="247"/>
        <end position="375"/>
    </location>
</feature>
<dbReference type="Gene3D" id="1.10.101.10">
    <property type="entry name" value="PGBD-like superfamily/PGBD"/>
    <property type="match status" value="2"/>
</dbReference>
<comment type="catalytic activity">
    <reaction evidence="1">
        <text>Hydrolyzes the link between N-acetylmuramoyl residues and L-amino acid residues in certain cell-wall glycopeptides.</text>
        <dbReference type="EC" id="3.5.1.28"/>
    </reaction>
</comment>
<dbReference type="AlphaFoldDB" id="A0A1W7D3U7"/>
<proteinExistence type="inferred from homology"/>
<dbReference type="InterPro" id="IPR002477">
    <property type="entry name" value="Peptidoglycan-bd-like"/>
</dbReference>
<accession>A0A1W7D3U7</accession>
<keyword evidence="9" id="KW-1185">Reference proteome</keyword>
<evidence type="ECO:0000256" key="3">
    <source>
        <dbReference type="ARBA" id="ARBA00011901"/>
    </source>
</evidence>
<evidence type="ECO:0000259" key="7">
    <source>
        <dbReference type="SMART" id="SM00644"/>
    </source>
</evidence>
<dbReference type="SUPFAM" id="SSF47090">
    <property type="entry name" value="PGBD-like"/>
    <property type="match status" value="2"/>
</dbReference>
<dbReference type="OrthoDB" id="66275at2"/>
<evidence type="ECO:0000256" key="1">
    <source>
        <dbReference type="ARBA" id="ARBA00001561"/>
    </source>
</evidence>
<sequence length="545" mass="57361">MALPEGGSRRAPDPTGRAHGIGERRTVIRRPVLSRRLRVAALSCAALAALVAPTAPAVAAGTAEPVNAAFHEAAEEYGVPRDLLVAVGYGESRLDGHDGQPSQARGYGVMHLVDNPEHRTLDTAAEETGLPEARLRQDTAANIRGGAAVLRHYADTLGLSPGERADLDAWYPAVARYGGATEDATARLYADAVYELLRDGVRAPVDGGETVEVAPRAVAPERGRYADAGPVALSQDYPPARWVPAHSGNYSAGRTQPISAVVIHVTQGSYAGAISWFQNPAARVSAHYVIRSSDGEVTQTVRDADTAWHARSGNAYSIGLEHEGWVNDPAWFTDAMYRSSAALTRHLADRYGIPKDREHIVGHVEVPGNDHTDPGPNWDWDRYMELVGGDPGEPGEPGAPGLDFPSYGTQREGSTGPRVAAAQYLLNARGHDAGEADGVFGPATAAAVRSFQSSRGLTADGVIGPRTWTALLSAGSTVSLGQGSTGEPVRRLQRALTAALGRTVAIDGIFGPDTATAVRAYQSARGLTADGLVGPRTWAALQAGR</sequence>
<dbReference type="InterPro" id="IPR036365">
    <property type="entry name" value="PGBD-like_sf"/>
</dbReference>
<dbReference type="PANTHER" id="PTHR30417">
    <property type="entry name" value="N-ACETYLMURAMOYL-L-ALANINE AMIDASE AMID"/>
    <property type="match status" value="1"/>
</dbReference>
<reference evidence="8 9" key="1">
    <citation type="submission" date="2017-05" db="EMBL/GenBank/DDBJ databases">
        <title>Complete genome sequence of Streptomyces sp. SCSIO 03032 revealed the diverse biosynthetic pathways for its bioactive secondary metabolites.</title>
        <authorList>
            <person name="Ma L."/>
            <person name="Zhu Y."/>
            <person name="Zhang W."/>
            <person name="Zhang G."/>
            <person name="Tian X."/>
            <person name="Zhang S."/>
            <person name="Zhang C."/>
        </authorList>
    </citation>
    <scope>NUCLEOTIDE SEQUENCE [LARGE SCALE GENOMIC DNA]</scope>
    <source>
        <strain evidence="8 9">SCSIO 03032</strain>
    </source>
</reference>
<evidence type="ECO:0000256" key="2">
    <source>
        <dbReference type="ARBA" id="ARBA00007553"/>
    </source>
</evidence>
<dbReference type="SUPFAM" id="SSF53955">
    <property type="entry name" value="Lysozyme-like"/>
    <property type="match status" value="1"/>
</dbReference>
<organism evidence="8 9">
    <name type="scientific">Streptomyces marincola</name>
    <dbReference type="NCBI Taxonomy" id="2878388"/>
    <lineage>
        <taxon>Bacteria</taxon>
        <taxon>Bacillati</taxon>
        <taxon>Actinomycetota</taxon>
        <taxon>Actinomycetes</taxon>
        <taxon>Kitasatosporales</taxon>
        <taxon>Streptomycetaceae</taxon>
        <taxon>Streptomyces</taxon>
    </lineage>
</organism>
<dbReference type="EC" id="3.5.1.28" evidence="3"/>
<evidence type="ECO:0000256" key="4">
    <source>
        <dbReference type="ARBA" id="ARBA00022801"/>
    </source>
</evidence>
<evidence type="ECO:0000313" key="9">
    <source>
        <dbReference type="Proteomes" id="UP000194218"/>
    </source>
</evidence>
<evidence type="ECO:0000256" key="6">
    <source>
        <dbReference type="SAM" id="MobiDB-lite"/>
    </source>
</evidence>
<feature type="region of interest" description="Disordered" evidence="6">
    <location>
        <begin position="1"/>
        <end position="23"/>
    </location>
</feature>
<dbReference type="Pfam" id="PF01471">
    <property type="entry name" value="PG_binding_1"/>
    <property type="match status" value="2"/>
</dbReference>
<dbReference type="GO" id="GO:0008745">
    <property type="term" value="F:N-acetylmuramoyl-L-alanine amidase activity"/>
    <property type="evidence" value="ECO:0007669"/>
    <property type="project" value="UniProtKB-EC"/>
</dbReference>
<protein>
    <recommendedName>
        <fullName evidence="3">N-acetylmuramoyl-L-alanine amidase</fullName>
        <ecNumber evidence="3">3.5.1.28</ecNumber>
    </recommendedName>
</protein>
<dbReference type="GO" id="GO:0009253">
    <property type="term" value="P:peptidoglycan catabolic process"/>
    <property type="evidence" value="ECO:0007669"/>
    <property type="project" value="InterPro"/>
</dbReference>
<dbReference type="PANTHER" id="PTHR30417:SF1">
    <property type="entry name" value="N-ACETYLMURAMOYL-L-ALANINE AMIDASE AMID"/>
    <property type="match status" value="1"/>
</dbReference>
<evidence type="ECO:0000256" key="5">
    <source>
        <dbReference type="ARBA" id="ARBA00023316"/>
    </source>
</evidence>
<keyword evidence="4" id="KW-0378">Hydrolase</keyword>
<dbReference type="SMART" id="SM00644">
    <property type="entry name" value="Ami_2"/>
    <property type="match status" value="1"/>
</dbReference>
<dbReference type="InterPro" id="IPR002502">
    <property type="entry name" value="Amidase_domain"/>
</dbReference>
<dbReference type="Gene3D" id="3.40.80.10">
    <property type="entry name" value="Peptidoglycan recognition protein-like"/>
    <property type="match status" value="1"/>
</dbReference>
<evidence type="ECO:0000313" key="8">
    <source>
        <dbReference type="EMBL" id="ARQ71599.1"/>
    </source>
</evidence>
<dbReference type="KEGG" id="smao:CAG99_24700"/>
<name>A0A1W7D3U7_9ACTN</name>
<comment type="similarity">
    <text evidence="2">Belongs to the N-acetylmuramoyl-L-alanine amidase 2 family.</text>
</comment>
<dbReference type="InterPro" id="IPR051206">
    <property type="entry name" value="NAMLAA_amidase_2"/>
</dbReference>
<dbReference type="GO" id="GO:0009254">
    <property type="term" value="P:peptidoglycan turnover"/>
    <property type="evidence" value="ECO:0007669"/>
    <property type="project" value="TreeGrafter"/>
</dbReference>